<proteinExistence type="predicted"/>
<keyword evidence="3" id="KW-1185">Reference proteome</keyword>
<dbReference type="Proteomes" id="UP000601990">
    <property type="component" value="Unassembled WGS sequence"/>
</dbReference>
<name>A0ABX1N226_9RHOO</name>
<feature type="chain" id="PRO_5046521857" evidence="1">
    <location>
        <begin position="22"/>
        <end position="97"/>
    </location>
</feature>
<feature type="signal peptide" evidence="1">
    <location>
        <begin position="1"/>
        <end position="21"/>
    </location>
</feature>
<dbReference type="RefSeq" id="WP_169197698.1">
    <property type="nucleotide sequence ID" value="NZ_WTVH02000010.1"/>
</dbReference>
<organism evidence="2 3">
    <name type="scientific">Aromatoleum buckelii</name>
    <dbReference type="NCBI Taxonomy" id="200254"/>
    <lineage>
        <taxon>Bacteria</taxon>
        <taxon>Pseudomonadati</taxon>
        <taxon>Pseudomonadota</taxon>
        <taxon>Betaproteobacteria</taxon>
        <taxon>Rhodocyclales</taxon>
        <taxon>Rhodocyclaceae</taxon>
        <taxon>Aromatoleum</taxon>
    </lineage>
</organism>
<keyword evidence="1" id="KW-0732">Signal</keyword>
<accession>A0ABX1N226</accession>
<sequence length="97" mass="10940">MLKSCVLACRRLLLSACRRLAGFGSTGVSRVESALRLDYKEVVDTMNGCRFPLRTGRLLKINRPQFDGFPISHRLDTMSAEWCGFRRYIASNAAARL</sequence>
<dbReference type="EMBL" id="WTVH01000004">
    <property type="protein sequence ID" value="NMF92382.1"/>
    <property type="molecule type" value="Genomic_DNA"/>
</dbReference>
<evidence type="ECO:0000256" key="1">
    <source>
        <dbReference type="SAM" id="SignalP"/>
    </source>
</evidence>
<comment type="caution">
    <text evidence="2">The sequence shown here is derived from an EMBL/GenBank/DDBJ whole genome shotgun (WGS) entry which is preliminary data.</text>
</comment>
<protein>
    <submittedName>
        <fullName evidence="2">Uncharacterized protein</fullName>
    </submittedName>
</protein>
<gene>
    <name evidence="2" type="ORF">GO608_03445</name>
</gene>
<reference evidence="2" key="1">
    <citation type="submission" date="2019-12" db="EMBL/GenBank/DDBJ databases">
        <title>Comparative genomics gives insights into the taxonomy of the Azoarcus-Aromatoleum group and reveals separate origins of nif in the plant-associated Azoarcus and non-plant-associated Aromatoleum sub-groups.</title>
        <authorList>
            <person name="Lafos M."/>
            <person name="Maluk M."/>
            <person name="Batista M."/>
            <person name="Junghare M."/>
            <person name="Carmona M."/>
            <person name="Faoro H."/>
            <person name="Cruz L.M."/>
            <person name="Battistoni F."/>
            <person name="De Souza E."/>
            <person name="Pedrosa F."/>
            <person name="Chen W.-M."/>
            <person name="Poole P.S."/>
            <person name="Dixon R.A."/>
            <person name="James E.K."/>
        </authorList>
    </citation>
    <scope>NUCLEOTIDE SEQUENCE</scope>
    <source>
        <strain evidence="2">U120</strain>
    </source>
</reference>
<evidence type="ECO:0000313" key="2">
    <source>
        <dbReference type="EMBL" id="NMF92382.1"/>
    </source>
</evidence>
<evidence type="ECO:0000313" key="3">
    <source>
        <dbReference type="Proteomes" id="UP000601990"/>
    </source>
</evidence>